<sequence length="472" mass="48783">MRPEAAATGESHARPVDPATLVPLSPVAVTATAELDEAAARADAALRGPWATDGRRRAAVLHGWGEALTAHADELAEALVTETGKTVAEAHQEIRACVDALTYNAGLARHLGGVAGTLPDGTVAHVARQPVGVTAFVVPWNWPMLLLLRDLAPALAAGVTALVKPAPQTTLVTGRVLALGRAAGLPDDVAHLVVGGPEVGRAVVAHPLVRAVAFTGSTGVGTEILRAAGTGMKRTLLELGGKGALVVCADADVPAAVAAAVRAAVVTAGQMCMACTRVLVARPAYRDVLEGLTDGLDHVRVGHPGDPATGMGPLVSPAAGERLARTLADARARHEVHGGQRVHLDGLPGYFVRPAVVSAVTPESPVVQRELFAPVVTVEPFDDEAEAVRLVNATEYGLAASVWTRDVHRAWRIARGIEAGTVWVNGYNHSYPETPSGGFKSSGVGRTRGVAGVEQFTELKHIHFAVPAGESS</sequence>
<dbReference type="PROSITE" id="PS00070">
    <property type="entry name" value="ALDEHYDE_DEHYDR_CYS"/>
    <property type="match status" value="1"/>
</dbReference>
<dbReference type="PATRIC" id="fig|299146.4.peg.2789"/>
<proteinExistence type="predicted"/>
<keyword evidence="4" id="KW-1185">Reference proteome</keyword>
<dbReference type="Proteomes" id="UP000198765">
    <property type="component" value="Chromosome I"/>
</dbReference>
<dbReference type="RefSeq" id="WP_091195238.1">
    <property type="nucleotide sequence ID" value="NZ_LT594324.1"/>
</dbReference>
<name>A0A1A8ZS40_9ACTN</name>
<dbReference type="GO" id="GO:0016620">
    <property type="term" value="F:oxidoreductase activity, acting on the aldehyde or oxo group of donors, NAD or NADP as acceptor"/>
    <property type="evidence" value="ECO:0007669"/>
    <property type="project" value="InterPro"/>
</dbReference>
<accession>A0A1A8ZS40</accession>
<dbReference type="InterPro" id="IPR016162">
    <property type="entry name" value="Ald_DH_N"/>
</dbReference>
<gene>
    <name evidence="3" type="ORF">GA0070621_2690</name>
</gene>
<dbReference type="InterPro" id="IPR015590">
    <property type="entry name" value="Aldehyde_DH_dom"/>
</dbReference>
<evidence type="ECO:0000256" key="1">
    <source>
        <dbReference type="ARBA" id="ARBA00023002"/>
    </source>
</evidence>
<keyword evidence="1" id="KW-0560">Oxidoreductase</keyword>
<evidence type="ECO:0000313" key="4">
    <source>
        <dbReference type="Proteomes" id="UP000198765"/>
    </source>
</evidence>
<dbReference type="PANTHER" id="PTHR11699">
    <property type="entry name" value="ALDEHYDE DEHYDROGENASE-RELATED"/>
    <property type="match status" value="1"/>
</dbReference>
<dbReference type="Gene3D" id="3.40.309.10">
    <property type="entry name" value="Aldehyde Dehydrogenase, Chain A, domain 2"/>
    <property type="match status" value="1"/>
</dbReference>
<feature type="domain" description="Aldehyde dehydrogenase" evidence="2">
    <location>
        <begin position="13"/>
        <end position="462"/>
    </location>
</feature>
<dbReference type="AlphaFoldDB" id="A0A1A8ZS40"/>
<evidence type="ECO:0000259" key="2">
    <source>
        <dbReference type="Pfam" id="PF00171"/>
    </source>
</evidence>
<protein>
    <submittedName>
        <fullName evidence="3">Aldehyde dehydrogenase (NAD+)</fullName>
    </submittedName>
</protein>
<dbReference type="InterPro" id="IPR016163">
    <property type="entry name" value="Ald_DH_C"/>
</dbReference>
<reference evidence="3 4" key="1">
    <citation type="submission" date="2016-06" db="EMBL/GenBank/DDBJ databases">
        <authorList>
            <person name="Kjaerup R.B."/>
            <person name="Dalgaard T.S."/>
            <person name="Juul-Madsen H.R."/>
        </authorList>
    </citation>
    <scope>NUCLEOTIDE SEQUENCE [LARGE SCALE GENOMIC DNA]</scope>
    <source>
        <strain evidence="3 4">DSM 45248</strain>
    </source>
</reference>
<dbReference type="InterPro" id="IPR016160">
    <property type="entry name" value="Ald_DH_CS_CYS"/>
</dbReference>
<dbReference type="EMBL" id="LT594324">
    <property type="protein sequence ID" value="SBT46703.1"/>
    <property type="molecule type" value="Genomic_DNA"/>
</dbReference>
<dbReference type="SUPFAM" id="SSF53720">
    <property type="entry name" value="ALDH-like"/>
    <property type="match status" value="1"/>
</dbReference>
<evidence type="ECO:0000313" key="3">
    <source>
        <dbReference type="EMBL" id="SBT46703.1"/>
    </source>
</evidence>
<dbReference type="OrthoDB" id="9802947at2"/>
<organism evidence="3 4">
    <name type="scientific">Micromonospora narathiwatensis</name>
    <dbReference type="NCBI Taxonomy" id="299146"/>
    <lineage>
        <taxon>Bacteria</taxon>
        <taxon>Bacillati</taxon>
        <taxon>Actinomycetota</taxon>
        <taxon>Actinomycetes</taxon>
        <taxon>Micromonosporales</taxon>
        <taxon>Micromonosporaceae</taxon>
        <taxon>Micromonospora</taxon>
    </lineage>
</organism>
<dbReference type="Gene3D" id="3.40.605.10">
    <property type="entry name" value="Aldehyde Dehydrogenase, Chain A, domain 1"/>
    <property type="match status" value="1"/>
</dbReference>
<dbReference type="InterPro" id="IPR016161">
    <property type="entry name" value="Ald_DH/histidinol_DH"/>
</dbReference>
<dbReference type="Pfam" id="PF00171">
    <property type="entry name" value="Aldedh"/>
    <property type="match status" value="1"/>
</dbReference>